<name>A0A5C2S4V7_9APHY</name>
<evidence type="ECO:0000256" key="1">
    <source>
        <dbReference type="SAM" id="MobiDB-lite"/>
    </source>
</evidence>
<dbReference type="AlphaFoldDB" id="A0A5C2S4V7"/>
<organism evidence="2 3">
    <name type="scientific">Lentinus tigrinus ALCF2SS1-6</name>
    <dbReference type="NCBI Taxonomy" id="1328759"/>
    <lineage>
        <taxon>Eukaryota</taxon>
        <taxon>Fungi</taxon>
        <taxon>Dikarya</taxon>
        <taxon>Basidiomycota</taxon>
        <taxon>Agaricomycotina</taxon>
        <taxon>Agaricomycetes</taxon>
        <taxon>Polyporales</taxon>
        <taxon>Polyporaceae</taxon>
        <taxon>Lentinus</taxon>
    </lineage>
</organism>
<dbReference type="EMBL" id="ML122274">
    <property type="protein sequence ID" value="RPD58661.1"/>
    <property type="molecule type" value="Genomic_DNA"/>
</dbReference>
<proteinExistence type="predicted"/>
<dbReference type="Proteomes" id="UP000313359">
    <property type="component" value="Unassembled WGS sequence"/>
</dbReference>
<feature type="region of interest" description="Disordered" evidence="1">
    <location>
        <begin position="91"/>
        <end position="115"/>
    </location>
</feature>
<reference evidence="2" key="1">
    <citation type="journal article" date="2018" name="Genome Biol. Evol.">
        <title>Genomics and development of Lentinus tigrinus, a white-rot wood-decaying mushroom with dimorphic fruiting bodies.</title>
        <authorList>
            <person name="Wu B."/>
            <person name="Xu Z."/>
            <person name="Knudson A."/>
            <person name="Carlson A."/>
            <person name="Chen N."/>
            <person name="Kovaka S."/>
            <person name="LaButti K."/>
            <person name="Lipzen A."/>
            <person name="Pennachio C."/>
            <person name="Riley R."/>
            <person name="Schakwitz W."/>
            <person name="Umezawa K."/>
            <person name="Ohm R.A."/>
            <person name="Grigoriev I.V."/>
            <person name="Nagy L.G."/>
            <person name="Gibbons J."/>
            <person name="Hibbett D."/>
        </authorList>
    </citation>
    <scope>NUCLEOTIDE SEQUENCE [LARGE SCALE GENOMIC DNA]</scope>
    <source>
        <strain evidence="2">ALCF2SS1-6</strain>
    </source>
</reference>
<evidence type="ECO:0000313" key="2">
    <source>
        <dbReference type="EMBL" id="RPD58661.1"/>
    </source>
</evidence>
<sequence>MRAQVALTCAVCQSLAIAKAFGTFCPLLPCRRHSPRGLMNAKRLQLQGPQNVASAWPSRARESEEDAMAIEFAGDCAVCVSLTVKRNPPDFLSEAARPPGSTPARPGPGLPGQSYAHQHGGCTLWPSLALLPPAVVFKRRNSRHEAIVPLACLRWPIPLSNLLALRRLPQVLAELALTTANRPFI</sequence>
<gene>
    <name evidence="2" type="ORF">L227DRAFT_183893</name>
</gene>
<evidence type="ECO:0000313" key="3">
    <source>
        <dbReference type="Proteomes" id="UP000313359"/>
    </source>
</evidence>
<protein>
    <submittedName>
        <fullName evidence="2">Uncharacterized protein</fullName>
    </submittedName>
</protein>
<keyword evidence="3" id="KW-1185">Reference proteome</keyword>
<accession>A0A5C2S4V7</accession>